<dbReference type="EMBL" id="CP058561">
    <property type="protein sequence ID" value="QUH30102.1"/>
    <property type="molecule type" value="Genomic_DNA"/>
</dbReference>
<sequence length="228" mass="26437">MLLQELMEYQPKLRKILEGMPRDIKERCRLKTYKSNSTIIKKGEDIKYVDILCKGELNVINEFANGSIYIFDTNKAIDFIGEMEVLAGESRAVVTNVAKTDCIVFRISKNDFIKWTESDNGITLMLAKRLAARSCYTSCYQGYSHYYPAIHMIKRFIIEYVKNEINDNNIVYVNKKRQEIADILGMSVKTVGRNITKLKEKGLVTVKKGKIYVDINQYEDMIDTLEIW</sequence>
<feature type="domain" description="Cyclic nucleotide-binding" evidence="4">
    <location>
        <begin position="12"/>
        <end position="112"/>
    </location>
</feature>
<dbReference type="SMART" id="SM00419">
    <property type="entry name" value="HTH_CRP"/>
    <property type="match status" value="1"/>
</dbReference>
<dbReference type="Pfam" id="PF00027">
    <property type="entry name" value="cNMP_binding"/>
    <property type="match status" value="1"/>
</dbReference>
<keyword evidence="1" id="KW-0805">Transcription regulation</keyword>
<dbReference type="RefSeq" id="WP_212690319.1">
    <property type="nucleotide sequence ID" value="NZ_CP058561.1"/>
</dbReference>
<evidence type="ECO:0000256" key="1">
    <source>
        <dbReference type="ARBA" id="ARBA00023015"/>
    </source>
</evidence>
<dbReference type="SUPFAM" id="SSF46785">
    <property type="entry name" value="Winged helix' DNA-binding domain"/>
    <property type="match status" value="1"/>
</dbReference>
<dbReference type="InterPro" id="IPR018490">
    <property type="entry name" value="cNMP-bd_dom_sf"/>
</dbReference>
<gene>
    <name evidence="5" type="ORF">HYG85_14745</name>
</gene>
<name>A0A8J8MBZ4_9FIRM</name>
<evidence type="ECO:0000313" key="5">
    <source>
        <dbReference type="EMBL" id="QUH30102.1"/>
    </source>
</evidence>
<dbReference type="Gene3D" id="1.10.10.10">
    <property type="entry name" value="Winged helix-like DNA-binding domain superfamily/Winged helix DNA-binding domain"/>
    <property type="match status" value="1"/>
</dbReference>
<keyword evidence="3" id="KW-0804">Transcription</keyword>
<dbReference type="GO" id="GO:0003677">
    <property type="term" value="F:DNA binding"/>
    <property type="evidence" value="ECO:0007669"/>
    <property type="project" value="UniProtKB-KW"/>
</dbReference>
<keyword evidence="6" id="KW-1185">Reference proteome</keyword>
<dbReference type="GO" id="GO:0006355">
    <property type="term" value="P:regulation of DNA-templated transcription"/>
    <property type="evidence" value="ECO:0007669"/>
    <property type="project" value="InterPro"/>
</dbReference>
<dbReference type="InterPro" id="IPR000595">
    <property type="entry name" value="cNMP-bd_dom"/>
</dbReference>
<dbReference type="SUPFAM" id="SSF51206">
    <property type="entry name" value="cAMP-binding domain-like"/>
    <property type="match status" value="1"/>
</dbReference>
<protein>
    <submittedName>
        <fullName evidence="5">Crp/Fnr family transcriptional regulator</fullName>
    </submittedName>
</protein>
<evidence type="ECO:0000256" key="2">
    <source>
        <dbReference type="ARBA" id="ARBA00023125"/>
    </source>
</evidence>
<dbReference type="InterPro" id="IPR014710">
    <property type="entry name" value="RmlC-like_jellyroll"/>
</dbReference>
<dbReference type="PRINTS" id="PR00034">
    <property type="entry name" value="HTHCRP"/>
</dbReference>
<dbReference type="InterPro" id="IPR036390">
    <property type="entry name" value="WH_DNA-bd_sf"/>
</dbReference>
<evidence type="ECO:0000256" key="3">
    <source>
        <dbReference type="ARBA" id="ARBA00023163"/>
    </source>
</evidence>
<organism evidence="5 6">
    <name type="scientific">Vallitalea guaymasensis</name>
    <dbReference type="NCBI Taxonomy" id="1185412"/>
    <lineage>
        <taxon>Bacteria</taxon>
        <taxon>Bacillati</taxon>
        <taxon>Bacillota</taxon>
        <taxon>Clostridia</taxon>
        <taxon>Lachnospirales</taxon>
        <taxon>Vallitaleaceae</taxon>
        <taxon>Vallitalea</taxon>
    </lineage>
</organism>
<dbReference type="Gene3D" id="2.60.120.10">
    <property type="entry name" value="Jelly Rolls"/>
    <property type="match status" value="1"/>
</dbReference>
<dbReference type="AlphaFoldDB" id="A0A8J8MBZ4"/>
<dbReference type="CDD" id="cd00038">
    <property type="entry name" value="CAP_ED"/>
    <property type="match status" value="1"/>
</dbReference>
<dbReference type="Pfam" id="PF13545">
    <property type="entry name" value="HTH_Crp_2"/>
    <property type="match status" value="1"/>
</dbReference>
<dbReference type="InterPro" id="IPR036388">
    <property type="entry name" value="WH-like_DNA-bd_sf"/>
</dbReference>
<dbReference type="PROSITE" id="PS50042">
    <property type="entry name" value="CNMP_BINDING_3"/>
    <property type="match status" value="1"/>
</dbReference>
<keyword evidence="2" id="KW-0238">DNA-binding</keyword>
<accession>A0A8J8MBZ4</accession>
<evidence type="ECO:0000259" key="4">
    <source>
        <dbReference type="PROSITE" id="PS50042"/>
    </source>
</evidence>
<evidence type="ECO:0000313" key="6">
    <source>
        <dbReference type="Proteomes" id="UP000677305"/>
    </source>
</evidence>
<dbReference type="Proteomes" id="UP000677305">
    <property type="component" value="Chromosome"/>
</dbReference>
<dbReference type="KEGG" id="vgu:HYG85_14745"/>
<proteinExistence type="predicted"/>
<dbReference type="InterPro" id="IPR012318">
    <property type="entry name" value="HTH_CRP"/>
</dbReference>
<reference evidence="5 6" key="1">
    <citation type="submission" date="2020-07" db="EMBL/GenBank/DDBJ databases">
        <title>Vallitalea guaymasensis genome.</title>
        <authorList>
            <person name="Postec A."/>
        </authorList>
    </citation>
    <scope>NUCLEOTIDE SEQUENCE [LARGE SCALE GENOMIC DNA]</scope>
    <source>
        <strain evidence="5 6">Ra1766G1</strain>
    </source>
</reference>